<dbReference type="InterPro" id="IPR001584">
    <property type="entry name" value="Integrase_cat-core"/>
</dbReference>
<dbReference type="InterPro" id="IPR036397">
    <property type="entry name" value="RNaseH_sf"/>
</dbReference>
<accession>A0A9N9DHW3</accession>
<evidence type="ECO:0000313" key="3">
    <source>
        <dbReference type="Proteomes" id="UP000789831"/>
    </source>
</evidence>
<comment type="caution">
    <text evidence="2">The sequence shown here is derived from an EMBL/GenBank/DDBJ whole genome shotgun (WGS) entry which is preliminary data.</text>
</comment>
<evidence type="ECO:0000259" key="1">
    <source>
        <dbReference type="PROSITE" id="PS50994"/>
    </source>
</evidence>
<dbReference type="PROSITE" id="PS50994">
    <property type="entry name" value="INTEGRASE"/>
    <property type="match status" value="1"/>
</dbReference>
<keyword evidence="3" id="KW-1185">Reference proteome</keyword>
<proteinExistence type="predicted"/>
<gene>
    <name evidence="2" type="ORF">AGERDE_LOCUS10907</name>
</gene>
<dbReference type="OrthoDB" id="2438755at2759"/>
<dbReference type="Proteomes" id="UP000789831">
    <property type="component" value="Unassembled WGS sequence"/>
</dbReference>
<protein>
    <submittedName>
        <fullName evidence="2">1993_t:CDS:1</fullName>
    </submittedName>
</protein>
<dbReference type="GO" id="GO:0003676">
    <property type="term" value="F:nucleic acid binding"/>
    <property type="evidence" value="ECO:0007669"/>
    <property type="project" value="InterPro"/>
</dbReference>
<feature type="domain" description="Integrase catalytic" evidence="1">
    <location>
        <begin position="82"/>
        <end position="247"/>
    </location>
</feature>
<evidence type="ECO:0000313" key="2">
    <source>
        <dbReference type="EMBL" id="CAG8639443.1"/>
    </source>
</evidence>
<dbReference type="InterPro" id="IPR012337">
    <property type="entry name" value="RNaseH-like_sf"/>
</dbReference>
<dbReference type="GO" id="GO:0015074">
    <property type="term" value="P:DNA integration"/>
    <property type="evidence" value="ECO:0007669"/>
    <property type="project" value="InterPro"/>
</dbReference>
<dbReference type="GO" id="GO:0005634">
    <property type="term" value="C:nucleus"/>
    <property type="evidence" value="ECO:0007669"/>
    <property type="project" value="UniProtKB-ARBA"/>
</dbReference>
<dbReference type="EMBL" id="CAJVPL010003846">
    <property type="protein sequence ID" value="CAG8639443.1"/>
    <property type="molecule type" value="Genomic_DNA"/>
</dbReference>
<dbReference type="SUPFAM" id="SSF53098">
    <property type="entry name" value="Ribonuclease H-like"/>
    <property type="match status" value="1"/>
</dbReference>
<dbReference type="AlphaFoldDB" id="A0A9N9DHW3"/>
<name>A0A9N9DHW3_9GLOM</name>
<dbReference type="Gene3D" id="3.30.420.10">
    <property type="entry name" value="Ribonuclease H-like superfamily/Ribonuclease H"/>
    <property type="match status" value="1"/>
</dbReference>
<reference evidence="2" key="1">
    <citation type="submission" date="2021-06" db="EMBL/GenBank/DDBJ databases">
        <authorList>
            <person name="Kallberg Y."/>
            <person name="Tangrot J."/>
            <person name="Rosling A."/>
        </authorList>
    </citation>
    <scope>NUCLEOTIDE SEQUENCE</scope>
    <source>
        <strain evidence="2">MT106</strain>
    </source>
</reference>
<organism evidence="2 3">
    <name type="scientific">Ambispora gerdemannii</name>
    <dbReference type="NCBI Taxonomy" id="144530"/>
    <lineage>
        <taxon>Eukaryota</taxon>
        <taxon>Fungi</taxon>
        <taxon>Fungi incertae sedis</taxon>
        <taxon>Mucoromycota</taxon>
        <taxon>Glomeromycotina</taxon>
        <taxon>Glomeromycetes</taxon>
        <taxon>Archaeosporales</taxon>
        <taxon>Ambisporaceae</taxon>
        <taxon>Ambispora</taxon>
    </lineage>
</organism>
<sequence length="273" mass="32066">MSNPSIVIDPSESRKFDISIDLQKIYYHPSGYQRTSKKLYEISQKARFDFTLAEVQEWLERQALHQIHMPHPKYIPCVSFNNITVPFEVLQADILYMPYDKIGDITYMFYEDEFSLEGILTSAVVAETFERMLFNDLECFITWDMIKLVITDKGSEFKSDFEKLLRKHNVKNQKANFKSTMDIVENFNGTFDQEFEKKNIRTILKLLNNTITRLIGMTPNEASKKKHVYAKFSKPRNGPMEFDEERLPHDASVRYLLKPGELEGGRRRATDYN</sequence>